<evidence type="ECO:0000313" key="3">
    <source>
        <dbReference type="Proteomes" id="UP000582643"/>
    </source>
</evidence>
<evidence type="ECO:0000313" key="2">
    <source>
        <dbReference type="EMBL" id="MBB4980884.1"/>
    </source>
</evidence>
<dbReference type="Pfam" id="PF00561">
    <property type="entry name" value="Abhydrolase_1"/>
    <property type="match status" value="1"/>
</dbReference>
<dbReference type="EMBL" id="JACHJY010000002">
    <property type="protein sequence ID" value="MBB4980884.1"/>
    <property type="molecule type" value="Genomic_DNA"/>
</dbReference>
<dbReference type="SUPFAM" id="SSF53474">
    <property type="entry name" value="alpha/beta-Hydrolases"/>
    <property type="match status" value="1"/>
</dbReference>
<feature type="domain" description="AB hydrolase-1" evidence="1">
    <location>
        <begin position="24"/>
        <end position="133"/>
    </location>
</feature>
<protein>
    <submittedName>
        <fullName evidence="2">Pimeloyl-ACP methyl ester carboxylesterase</fullName>
    </submittedName>
</protein>
<comment type="caution">
    <text evidence="2">The sequence shown here is derived from an EMBL/GenBank/DDBJ whole genome shotgun (WGS) entry which is preliminary data.</text>
</comment>
<organism evidence="2 3">
    <name type="scientific">Streptomyces nymphaeiformis</name>
    <dbReference type="NCBI Taxonomy" id="2663842"/>
    <lineage>
        <taxon>Bacteria</taxon>
        <taxon>Bacillati</taxon>
        <taxon>Actinomycetota</taxon>
        <taxon>Actinomycetes</taxon>
        <taxon>Kitasatosporales</taxon>
        <taxon>Streptomycetaceae</taxon>
        <taxon>Streptomyces</taxon>
    </lineage>
</organism>
<sequence length="261" mass="27774">MSREFTVEAPDTRLRGVDTPGAEPPLLFLNGGFATRRSWRRVLARLGGTHRTVTFDARARGRSGTSADCSLRAAIDDVDRVIEATGLDRPILVGWSHGATIAVCCAAECPDLIGGLVLVDGAYPVSLLDEEERRRVRERFRRLGPVTPVLALLGRSARMTPLEAADVVIGTDEVNGGLEADLAALRCPTAFVVGHGEHSGAPGRQAHTIRAAVAKAAARNDQVTLFGTTGSDQARVLTRDAGLVAAAIEDVAQRSMRPPIR</sequence>
<dbReference type="AlphaFoldDB" id="A0A7W7X9W7"/>
<keyword evidence="3" id="KW-1185">Reference proteome</keyword>
<dbReference type="InterPro" id="IPR050266">
    <property type="entry name" value="AB_hydrolase_sf"/>
</dbReference>
<dbReference type="Proteomes" id="UP000582643">
    <property type="component" value="Unassembled WGS sequence"/>
</dbReference>
<dbReference type="PANTHER" id="PTHR43798:SF33">
    <property type="entry name" value="HYDROLASE, PUTATIVE (AFU_ORTHOLOGUE AFUA_2G14860)-RELATED"/>
    <property type="match status" value="1"/>
</dbReference>
<dbReference type="PANTHER" id="PTHR43798">
    <property type="entry name" value="MONOACYLGLYCEROL LIPASE"/>
    <property type="match status" value="1"/>
</dbReference>
<dbReference type="Gene3D" id="3.40.50.1820">
    <property type="entry name" value="alpha/beta hydrolase"/>
    <property type="match status" value="1"/>
</dbReference>
<proteinExistence type="predicted"/>
<gene>
    <name evidence="2" type="ORF">GGE06_001792</name>
</gene>
<dbReference type="GO" id="GO:0003824">
    <property type="term" value="F:catalytic activity"/>
    <property type="evidence" value="ECO:0007669"/>
    <property type="project" value="UniProtKB-ARBA"/>
</dbReference>
<evidence type="ECO:0000259" key="1">
    <source>
        <dbReference type="Pfam" id="PF00561"/>
    </source>
</evidence>
<accession>A0A7W7X9W7</accession>
<reference evidence="2 3" key="1">
    <citation type="submission" date="2020-08" db="EMBL/GenBank/DDBJ databases">
        <title>Genomic Encyclopedia of Type Strains, Phase III (KMG-III): the genomes of soil and plant-associated and newly described type strains.</title>
        <authorList>
            <person name="Whitman W."/>
        </authorList>
    </citation>
    <scope>NUCLEOTIDE SEQUENCE [LARGE SCALE GENOMIC DNA]</scope>
    <source>
        <strain evidence="2 3">SFB5A</strain>
    </source>
</reference>
<dbReference type="RefSeq" id="WP_184930460.1">
    <property type="nucleotide sequence ID" value="NZ_JACHJY010000002.1"/>
</dbReference>
<dbReference type="GO" id="GO:0016020">
    <property type="term" value="C:membrane"/>
    <property type="evidence" value="ECO:0007669"/>
    <property type="project" value="TreeGrafter"/>
</dbReference>
<name>A0A7W7X9W7_9ACTN</name>
<dbReference type="InterPro" id="IPR029058">
    <property type="entry name" value="AB_hydrolase_fold"/>
</dbReference>
<dbReference type="InterPro" id="IPR000073">
    <property type="entry name" value="AB_hydrolase_1"/>
</dbReference>